<dbReference type="Proteomes" id="UP000794436">
    <property type="component" value="Unassembled WGS sequence"/>
</dbReference>
<evidence type="ECO:0000313" key="3">
    <source>
        <dbReference type="Proteomes" id="UP000794436"/>
    </source>
</evidence>
<feature type="domain" description="Methyltransferase" evidence="1">
    <location>
        <begin position="199"/>
        <end position="337"/>
    </location>
</feature>
<organism evidence="2 3">
    <name type="scientific">Pythium oligandrum</name>
    <name type="common">Mycoparasitic fungus</name>
    <dbReference type="NCBI Taxonomy" id="41045"/>
    <lineage>
        <taxon>Eukaryota</taxon>
        <taxon>Sar</taxon>
        <taxon>Stramenopiles</taxon>
        <taxon>Oomycota</taxon>
        <taxon>Peronosporomycetes</taxon>
        <taxon>Pythiales</taxon>
        <taxon>Pythiaceae</taxon>
        <taxon>Pythium</taxon>
    </lineage>
</organism>
<dbReference type="Pfam" id="PF13847">
    <property type="entry name" value="Methyltransf_31"/>
    <property type="match status" value="1"/>
</dbReference>
<dbReference type="SUPFAM" id="SSF53335">
    <property type="entry name" value="S-adenosyl-L-methionine-dependent methyltransferases"/>
    <property type="match status" value="1"/>
</dbReference>
<evidence type="ECO:0000313" key="2">
    <source>
        <dbReference type="EMBL" id="TMW57042.1"/>
    </source>
</evidence>
<dbReference type="CDD" id="cd02440">
    <property type="entry name" value="AdoMet_MTases"/>
    <property type="match status" value="1"/>
</dbReference>
<proteinExistence type="predicted"/>
<gene>
    <name evidence="2" type="ORF">Poli38472_002967</name>
</gene>
<evidence type="ECO:0000259" key="1">
    <source>
        <dbReference type="Pfam" id="PF13847"/>
    </source>
</evidence>
<comment type="caution">
    <text evidence="2">The sequence shown here is derived from an EMBL/GenBank/DDBJ whole genome shotgun (WGS) entry which is preliminary data.</text>
</comment>
<dbReference type="InterPro" id="IPR050508">
    <property type="entry name" value="Methyltransf_Superfamily"/>
</dbReference>
<keyword evidence="3" id="KW-1185">Reference proteome</keyword>
<reference evidence="2" key="1">
    <citation type="submission" date="2019-03" db="EMBL/GenBank/DDBJ databases">
        <title>Long read genome sequence of the mycoparasitic Pythium oligandrum ATCC 38472 isolated from sugarbeet rhizosphere.</title>
        <authorList>
            <person name="Gaulin E."/>
        </authorList>
    </citation>
    <scope>NUCLEOTIDE SEQUENCE</scope>
    <source>
        <strain evidence="2">ATCC 38472_TT</strain>
    </source>
</reference>
<sequence length="373" mass="41422">MAAMASPPPLFEQTNVRKPEYWQFAKLIAPSTSLPEGKKHWTADDAVGIWCLKCQKALIYQKGSSQSIRYHMETKHRVELDAFREQNKDASQGASKKRKTSADTLSVIYPGGIAVAPSIEENCVLDLDEPAPSLPQTTDAIVPVMEQEVLPTEWNWAKNLERRGGFWGNAQWYDLQLERRMPLVKPMLEEMVLALPPCDGKHVLDLCAGSGRASEALVRAYPTAFVTLVDGSEERLHMAQQRLHSRGYRLADEQLIPAFVDPLTLPTVSPVPVDVVIGSLAFHVLVAKPSHYTASTDGTQATPVSKEELYEQLFRGVYELLKPGGHLVFGDHVGQMSLFTQLQVLARVGFVDVDCAWRQSDFFVAGARKPSVL</sequence>
<accession>A0A8K1C6Q1</accession>
<dbReference type="EMBL" id="SPLM01000144">
    <property type="protein sequence ID" value="TMW57042.1"/>
    <property type="molecule type" value="Genomic_DNA"/>
</dbReference>
<name>A0A8K1C6Q1_PYTOL</name>
<dbReference type="InterPro" id="IPR029063">
    <property type="entry name" value="SAM-dependent_MTases_sf"/>
</dbReference>
<dbReference type="AlphaFoldDB" id="A0A8K1C6Q1"/>
<dbReference type="GO" id="GO:0008168">
    <property type="term" value="F:methyltransferase activity"/>
    <property type="evidence" value="ECO:0007669"/>
    <property type="project" value="TreeGrafter"/>
</dbReference>
<dbReference type="PANTHER" id="PTHR42912">
    <property type="entry name" value="METHYLTRANSFERASE"/>
    <property type="match status" value="1"/>
</dbReference>
<dbReference type="Gene3D" id="3.40.50.150">
    <property type="entry name" value="Vaccinia Virus protein VP39"/>
    <property type="match status" value="1"/>
</dbReference>
<dbReference type="OrthoDB" id="6770063at2759"/>
<dbReference type="PANTHER" id="PTHR42912:SF80">
    <property type="entry name" value="METHYLTRANSFERASE DOMAIN-CONTAINING PROTEIN"/>
    <property type="match status" value="1"/>
</dbReference>
<dbReference type="InterPro" id="IPR025714">
    <property type="entry name" value="Methyltranfer_dom"/>
</dbReference>
<protein>
    <recommendedName>
        <fullName evidence="1">Methyltransferase domain-containing protein</fullName>
    </recommendedName>
</protein>